<dbReference type="AlphaFoldDB" id="A0A9P0VZG2"/>
<dbReference type="InterPro" id="IPR008271">
    <property type="entry name" value="Ser/Thr_kinase_AS"/>
</dbReference>
<feature type="compositionally biased region" description="Low complexity" evidence="5">
    <location>
        <begin position="471"/>
        <end position="488"/>
    </location>
</feature>
<dbReference type="GO" id="GO:0005524">
    <property type="term" value="F:ATP binding"/>
    <property type="evidence" value="ECO:0007669"/>
    <property type="project" value="UniProtKB-UniRule"/>
</dbReference>
<dbReference type="PROSITE" id="PS00108">
    <property type="entry name" value="PROTEIN_KINASE_ST"/>
    <property type="match status" value="1"/>
</dbReference>
<proteinExistence type="inferred from homology"/>
<evidence type="ECO:0000256" key="3">
    <source>
        <dbReference type="ARBA" id="ARBA00022840"/>
    </source>
</evidence>
<protein>
    <submittedName>
        <fullName evidence="8">DNA damage response protein kinase Dun1p</fullName>
    </submittedName>
</protein>
<dbReference type="FunFam" id="1.10.510.10:FF:000571">
    <property type="entry name" value="Maternal embryonic leucine zipper kinase"/>
    <property type="match status" value="1"/>
</dbReference>
<feature type="domain" description="Protein kinase" evidence="7">
    <location>
        <begin position="147"/>
        <end position="439"/>
    </location>
</feature>
<sequence>MSLNRKRSENGNGTTSVKKTSHNFPTIAKLYSIKAEETHISLPRKSGGIVVGRSSGCDIKISGGDVSSKHCQFSLANNGNGREYLYLTDMSSNGTFLNDELIGRSTTTLLKSGDKLTFAKTGGVYVFRYAIDEIEERNRKVSFFDDYILGKQLGSGHYAVVKEARDRHSGDIVAVKVFHPNKSTATSADSELAEKEAAKLQQEMNLLLSINHANIVRFISYYVEPSSSTGLSTTYLVLEKMNDGELFQRIVNKSKLGQEETKAMFRQLLSGLEYLHSNNIIHRDIKPENILLDITPRVSAQQAQTGPWDHDEIDIKVKIADFGLAKFIGELKFTNTLCGTPAYVAPEILDNTHERSYSTKVDLWSSGVLLYVCLCGFPPFSDELAPPSMRQQILEGKYAFYSPYWDEINDSALDLISSLLVVDPLERYDVKRTLGHFWFSEQEGHSNISQSQSQSEIEYMQVDDSLNASAPTQTSLSSVSVQRSQPRSNTQPLSLRDRYTSELNFGKSSM</sequence>
<evidence type="ECO:0000256" key="1">
    <source>
        <dbReference type="ARBA" id="ARBA00005575"/>
    </source>
</evidence>
<feature type="binding site" evidence="4">
    <location>
        <position position="176"/>
    </location>
    <ligand>
        <name>ATP</name>
        <dbReference type="ChEBI" id="CHEBI:30616"/>
    </ligand>
</feature>
<dbReference type="Gene3D" id="2.60.200.20">
    <property type="match status" value="1"/>
</dbReference>
<evidence type="ECO:0000256" key="4">
    <source>
        <dbReference type="PROSITE-ProRule" id="PRU10141"/>
    </source>
</evidence>
<feature type="region of interest" description="Disordered" evidence="5">
    <location>
        <begin position="1"/>
        <end position="20"/>
    </location>
</feature>
<dbReference type="Pfam" id="PF00069">
    <property type="entry name" value="Pkinase"/>
    <property type="match status" value="1"/>
</dbReference>
<dbReference type="Proteomes" id="UP000837801">
    <property type="component" value="Unassembled WGS sequence"/>
</dbReference>
<comment type="caution">
    <text evidence="8">The sequence shown here is derived from an EMBL/GenBank/DDBJ whole genome shotgun (WGS) entry which is preliminary data.</text>
</comment>
<keyword evidence="2 4" id="KW-0547">Nucleotide-binding</keyword>
<reference evidence="8" key="1">
    <citation type="submission" date="2022-03" db="EMBL/GenBank/DDBJ databases">
        <authorList>
            <person name="Legras J.-L."/>
            <person name="Devillers H."/>
            <person name="Grondin C."/>
        </authorList>
    </citation>
    <scope>NUCLEOTIDE SEQUENCE</scope>
    <source>
        <strain evidence="8">CLIB 1423</strain>
    </source>
</reference>
<keyword evidence="8" id="KW-0808">Transferase</keyword>
<evidence type="ECO:0000313" key="8">
    <source>
        <dbReference type="EMBL" id="CAH2353968.1"/>
    </source>
</evidence>
<keyword evidence="9" id="KW-1185">Reference proteome</keyword>
<dbReference type="CDD" id="cd00060">
    <property type="entry name" value="FHA"/>
    <property type="match status" value="1"/>
</dbReference>
<name>A0A9P0VZG2_9ASCO</name>
<dbReference type="GO" id="GO:0004672">
    <property type="term" value="F:protein kinase activity"/>
    <property type="evidence" value="ECO:0007669"/>
    <property type="project" value="InterPro"/>
</dbReference>
<dbReference type="InterPro" id="IPR011009">
    <property type="entry name" value="Kinase-like_dom_sf"/>
</dbReference>
<feature type="compositionally biased region" description="Polar residues" evidence="5">
    <location>
        <begin position="10"/>
        <end position="20"/>
    </location>
</feature>
<keyword evidence="3 4" id="KW-0067">ATP-binding</keyword>
<evidence type="ECO:0000259" key="7">
    <source>
        <dbReference type="PROSITE" id="PS50011"/>
    </source>
</evidence>
<dbReference type="OrthoDB" id="407410at2759"/>
<evidence type="ECO:0000259" key="6">
    <source>
        <dbReference type="PROSITE" id="PS50006"/>
    </source>
</evidence>
<dbReference type="Pfam" id="PF00498">
    <property type="entry name" value="FHA"/>
    <property type="match status" value="1"/>
</dbReference>
<organism evidence="8 9">
    <name type="scientific">[Candida] railenensis</name>
    <dbReference type="NCBI Taxonomy" id="45579"/>
    <lineage>
        <taxon>Eukaryota</taxon>
        <taxon>Fungi</taxon>
        <taxon>Dikarya</taxon>
        <taxon>Ascomycota</taxon>
        <taxon>Saccharomycotina</taxon>
        <taxon>Pichiomycetes</taxon>
        <taxon>Debaryomycetaceae</taxon>
        <taxon>Kurtzmaniella</taxon>
    </lineage>
</organism>
<evidence type="ECO:0000313" key="9">
    <source>
        <dbReference type="Proteomes" id="UP000837801"/>
    </source>
</evidence>
<feature type="region of interest" description="Disordered" evidence="5">
    <location>
        <begin position="469"/>
        <end position="496"/>
    </location>
</feature>
<dbReference type="InterPro" id="IPR000253">
    <property type="entry name" value="FHA_dom"/>
</dbReference>
<dbReference type="PANTHER" id="PTHR24347">
    <property type="entry name" value="SERINE/THREONINE-PROTEIN KINASE"/>
    <property type="match status" value="1"/>
</dbReference>
<dbReference type="InterPro" id="IPR008984">
    <property type="entry name" value="SMAD_FHA_dom_sf"/>
</dbReference>
<dbReference type="Gene3D" id="1.10.510.10">
    <property type="entry name" value="Transferase(Phosphotransferase) domain 1"/>
    <property type="match status" value="1"/>
</dbReference>
<dbReference type="InterPro" id="IPR000719">
    <property type="entry name" value="Prot_kinase_dom"/>
</dbReference>
<keyword evidence="8" id="KW-0418">Kinase</keyword>
<dbReference type="SUPFAM" id="SSF49879">
    <property type="entry name" value="SMAD/FHA domain"/>
    <property type="match status" value="1"/>
</dbReference>
<dbReference type="PROSITE" id="PS50006">
    <property type="entry name" value="FHA_DOMAIN"/>
    <property type="match status" value="1"/>
</dbReference>
<feature type="domain" description="FHA" evidence="6">
    <location>
        <begin position="49"/>
        <end position="102"/>
    </location>
</feature>
<dbReference type="EMBL" id="CAKXYY010000013">
    <property type="protein sequence ID" value="CAH2353968.1"/>
    <property type="molecule type" value="Genomic_DNA"/>
</dbReference>
<dbReference type="CDD" id="cd05117">
    <property type="entry name" value="STKc_CAMK"/>
    <property type="match status" value="1"/>
</dbReference>
<accession>A0A9P0VZG2</accession>
<dbReference type="SMART" id="SM00220">
    <property type="entry name" value="S_TKc"/>
    <property type="match status" value="1"/>
</dbReference>
<dbReference type="InterPro" id="IPR017441">
    <property type="entry name" value="Protein_kinase_ATP_BS"/>
</dbReference>
<dbReference type="GO" id="GO:0030447">
    <property type="term" value="P:filamentous growth"/>
    <property type="evidence" value="ECO:0007669"/>
    <property type="project" value="UniProtKB-ARBA"/>
</dbReference>
<dbReference type="PROSITE" id="PS00107">
    <property type="entry name" value="PROTEIN_KINASE_ATP"/>
    <property type="match status" value="1"/>
</dbReference>
<evidence type="ECO:0000256" key="2">
    <source>
        <dbReference type="ARBA" id="ARBA00022741"/>
    </source>
</evidence>
<evidence type="ECO:0000256" key="5">
    <source>
        <dbReference type="SAM" id="MobiDB-lite"/>
    </source>
</evidence>
<comment type="similarity">
    <text evidence="1">Belongs to the protein kinase superfamily. CAMK Ser/Thr protein kinase family. CHEK2 subfamily.</text>
</comment>
<gene>
    <name evidence="8" type="ORF">CLIB1423_13S03004</name>
</gene>
<dbReference type="PROSITE" id="PS50011">
    <property type="entry name" value="PROTEIN_KINASE_DOM"/>
    <property type="match status" value="1"/>
</dbReference>
<dbReference type="SMART" id="SM00240">
    <property type="entry name" value="FHA"/>
    <property type="match status" value="1"/>
</dbReference>
<dbReference type="SUPFAM" id="SSF56112">
    <property type="entry name" value="Protein kinase-like (PK-like)"/>
    <property type="match status" value="1"/>
</dbReference>